<evidence type="ECO:0000313" key="5">
    <source>
        <dbReference type="Proteomes" id="UP000467164"/>
    </source>
</evidence>
<dbReference type="Pfam" id="PF18879">
    <property type="entry name" value="EspA_EspE"/>
    <property type="match status" value="1"/>
</dbReference>
<keyword evidence="5" id="KW-1185">Reference proteome</keyword>
<dbReference type="AlphaFoldDB" id="A0A7I7L6W3"/>
<organism evidence="4 5">
    <name type="scientific">Mycobacterium shottsii</name>
    <dbReference type="NCBI Taxonomy" id="133549"/>
    <lineage>
        <taxon>Bacteria</taxon>
        <taxon>Bacillati</taxon>
        <taxon>Actinomycetota</taxon>
        <taxon>Actinomycetes</taxon>
        <taxon>Mycobacteriales</taxon>
        <taxon>Mycobacteriaceae</taxon>
        <taxon>Mycobacterium</taxon>
        <taxon>Mycobacterium ulcerans group</taxon>
    </lineage>
</organism>
<dbReference type="EMBL" id="AP022572">
    <property type="protein sequence ID" value="BBX55448.1"/>
    <property type="molecule type" value="Genomic_DNA"/>
</dbReference>
<keyword evidence="2" id="KW-1133">Transmembrane helix</keyword>
<protein>
    <recommendedName>
        <fullName evidence="3">ESX-1 secretion-associated protein EspA/EspE-like domain-containing protein</fullName>
    </recommendedName>
</protein>
<evidence type="ECO:0000259" key="3">
    <source>
        <dbReference type="Pfam" id="PF18879"/>
    </source>
</evidence>
<dbReference type="KEGG" id="msho:MSHO_07930"/>
<evidence type="ECO:0000256" key="1">
    <source>
        <dbReference type="SAM" id="MobiDB-lite"/>
    </source>
</evidence>
<evidence type="ECO:0000256" key="2">
    <source>
        <dbReference type="SAM" id="Phobius"/>
    </source>
</evidence>
<keyword evidence="2" id="KW-0472">Membrane</keyword>
<feature type="region of interest" description="Disordered" evidence="1">
    <location>
        <begin position="337"/>
        <end position="361"/>
    </location>
</feature>
<dbReference type="Proteomes" id="UP000467164">
    <property type="component" value="Chromosome"/>
</dbReference>
<accession>A0A7I7L6W3</accession>
<sequence length="361" mass="37091">MTHTSSDIADPLIMCMDGVKTVASHCLPGIVDNLPTAWRRGSVICDATEYVCVGVRFLVGDGLPDPGDRYAGSGSMFDEVSAQVAALVPGGGWRGCAAQTYAAQSLAQSARAKMMGDLDRHTRDLVAAQSDAVTRVRSVVITAEVFVACLGVCCLALEAQGPTGQAVSFFLALDLCSVALAALIGGLISLAVTTSRNASGMQDTTQRLTTMMTSLPTLAPAVAGLPAEPLADALADLPNDTQPIPQIPDAAVIFAQLPGLPEFSLPTAPSPGFPDFGAPHLPIPTLVGLPRQPNVFRGLREVSSGFAGPLPATGRQLKRGSGITGRLGHFDSAAAAGTTAQERVPAGAATAPSPQPQKRVC</sequence>
<feature type="transmembrane region" description="Helical" evidence="2">
    <location>
        <begin position="139"/>
        <end position="157"/>
    </location>
</feature>
<feature type="transmembrane region" description="Helical" evidence="2">
    <location>
        <begin position="169"/>
        <end position="192"/>
    </location>
</feature>
<name>A0A7I7L6W3_9MYCO</name>
<proteinExistence type="predicted"/>
<keyword evidence="2" id="KW-0812">Transmembrane</keyword>
<feature type="domain" description="ESX-1 secretion-associated protein EspA/EspE-like" evidence="3">
    <location>
        <begin position="59"/>
        <end position="140"/>
    </location>
</feature>
<gene>
    <name evidence="4" type="ORF">MSHO_07930</name>
</gene>
<dbReference type="InterPro" id="IPR043796">
    <property type="entry name" value="ESX-1_EspA/EspE-like"/>
</dbReference>
<dbReference type="RefSeq" id="WP_198966611.1">
    <property type="nucleotide sequence ID" value="NZ_AP022572.1"/>
</dbReference>
<evidence type="ECO:0000313" key="4">
    <source>
        <dbReference type="EMBL" id="BBX55448.1"/>
    </source>
</evidence>
<reference evidence="4 5" key="1">
    <citation type="journal article" date="2019" name="Emerg. Microbes Infect.">
        <title>Comprehensive subspecies identification of 175 nontuberculous mycobacteria species based on 7547 genomic profiles.</title>
        <authorList>
            <person name="Matsumoto Y."/>
            <person name="Kinjo T."/>
            <person name="Motooka D."/>
            <person name="Nabeya D."/>
            <person name="Jung N."/>
            <person name="Uechi K."/>
            <person name="Horii T."/>
            <person name="Iida T."/>
            <person name="Fujita J."/>
            <person name="Nakamura S."/>
        </authorList>
    </citation>
    <scope>NUCLEOTIDE SEQUENCE [LARGE SCALE GENOMIC DNA]</scope>
    <source>
        <strain evidence="4 5">JCM 12657</strain>
    </source>
</reference>